<evidence type="ECO:0000256" key="10">
    <source>
        <dbReference type="SAM" id="MobiDB-lite"/>
    </source>
</evidence>
<evidence type="ECO:0000256" key="6">
    <source>
        <dbReference type="ARBA" id="ARBA00022679"/>
    </source>
</evidence>
<evidence type="ECO:0000256" key="2">
    <source>
        <dbReference type="ARBA" id="ARBA00004496"/>
    </source>
</evidence>
<keyword evidence="8" id="KW-0539">Nucleus</keyword>
<evidence type="ECO:0000256" key="8">
    <source>
        <dbReference type="ARBA" id="ARBA00023242"/>
    </source>
</evidence>
<dbReference type="InterPro" id="IPR029063">
    <property type="entry name" value="SAM-dependent_MTases_sf"/>
</dbReference>
<accession>A0A9P4NRP4</accession>
<evidence type="ECO:0000256" key="4">
    <source>
        <dbReference type="ARBA" id="ARBA00022490"/>
    </source>
</evidence>
<sequence>MAQPFTFGFSGDDIVADGDEGRDTLVSQHPNREQVNIDPPVQAKAQSHKLEDLLKTLPTNLSYKYITITSPKGKTLRLPRRELFDIKMQLMAEDETLSSTSGLDNSDIQTNIYEGGFKSWECSFDLASLLLDRGPRKDLDDLCRVDHVVEMGCGTAIPSLVLLHYAITESLPIYFTLTDYNASALQLVTLPNLILTWASTLPSTTAPFSPTSANPLLPLSETGDLEITPALTNHFLTSLQSQGLTLNFISGSWSPTAPFLSLIPTAPEMNILVLASETIYSPTSLSTFTEALIGILKEVRMGKAMVAAKRVYFGVGGSVDAFKVECRERGAVAYEIENHGVDLGEREGVRRCLVEVQMY</sequence>
<gene>
    <name evidence="11" type="ORF">EJ08DRAFT_634547</name>
</gene>
<evidence type="ECO:0000313" key="12">
    <source>
        <dbReference type="Proteomes" id="UP000800235"/>
    </source>
</evidence>
<dbReference type="PANTHER" id="PTHR14614:SF39">
    <property type="entry name" value="HISTIDINE PROTEIN METHYLTRANSFERASE 1 HOMOLOG"/>
    <property type="match status" value="1"/>
</dbReference>
<protein>
    <recommendedName>
        <fullName evidence="3">protein-histidine N-methyltransferase</fullName>
        <ecNumber evidence="3">2.1.1.85</ecNumber>
    </recommendedName>
</protein>
<keyword evidence="6" id="KW-0808">Transferase</keyword>
<comment type="subcellular location">
    <subcellularLocation>
        <location evidence="2">Cytoplasm</location>
    </subcellularLocation>
    <subcellularLocation>
        <location evidence="1">Nucleus</location>
    </subcellularLocation>
</comment>
<keyword evidence="7" id="KW-0949">S-adenosyl-L-methionine</keyword>
<dbReference type="GO" id="GO:0005634">
    <property type="term" value="C:nucleus"/>
    <property type="evidence" value="ECO:0007669"/>
    <property type="project" value="UniProtKB-SubCell"/>
</dbReference>
<keyword evidence="12" id="KW-1185">Reference proteome</keyword>
<evidence type="ECO:0000256" key="3">
    <source>
        <dbReference type="ARBA" id="ARBA00012533"/>
    </source>
</evidence>
<proteinExistence type="inferred from homology"/>
<evidence type="ECO:0000256" key="9">
    <source>
        <dbReference type="ARBA" id="ARBA00038126"/>
    </source>
</evidence>
<feature type="region of interest" description="Disordered" evidence="10">
    <location>
        <begin position="1"/>
        <end position="37"/>
    </location>
</feature>
<dbReference type="EC" id="2.1.1.85" evidence="3"/>
<dbReference type="Proteomes" id="UP000800235">
    <property type="component" value="Unassembled WGS sequence"/>
</dbReference>
<organism evidence="11 12">
    <name type="scientific">Tothia fuscella</name>
    <dbReference type="NCBI Taxonomy" id="1048955"/>
    <lineage>
        <taxon>Eukaryota</taxon>
        <taxon>Fungi</taxon>
        <taxon>Dikarya</taxon>
        <taxon>Ascomycota</taxon>
        <taxon>Pezizomycotina</taxon>
        <taxon>Dothideomycetes</taxon>
        <taxon>Pleosporomycetidae</taxon>
        <taxon>Venturiales</taxon>
        <taxon>Cylindrosympodiaceae</taxon>
        <taxon>Tothia</taxon>
    </lineage>
</organism>
<dbReference type="AlphaFoldDB" id="A0A9P4NRP4"/>
<reference evidence="11" key="1">
    <citation type="journal article" date="2020" name="Stud. Mycol.">
        <title>101 Dothideomycetes genomes: a test case for predicting lifestyles and emergence of pathogens.</title>
        <authorList>
            <person name="Haridas S."/>
            <person name="Albert R."/>
            <person name="Binder M."/>
            <person name="Bloem J."/>
            <person name="Labutti K."/>
            <person name="Salamov A."/>
            <person name="Andreopoulos B."/>
            <person name="Baker S."/>
            <person name="Barry K."/>
            <person name="Bills G."/>
            <person name="Bluhm B."/>
            <person name="Cannon C."/>
            <person name="Castanera R."/>
            <person name="Culley D."/>
            <person name="Daum C."/>
            <person name="Ezra D."/>
            <person name="Gonzalez J."/>
            <person name="Henrissat B."/>
            <person name="Kuo A."/>
            <person name="Liang C."/>
            <person name="Lipzen A."/>
            <person name="Lutzoni F."/>
            <person name="Magnuson J."/>
            <person name="Mondo S."/>
            <person name="Nolan M."/>
            <person name="Ohm R."/>
            <person name="Pangilinan J."/>
            <person name="Park H.-J."/>
            <person name="Ramirez L."/>
            <person name="Alfaro M."/>
            <person name="Sun H."/>
            <person name="Tritt A."/>
            <person name="Yoshinaga Y."/>
            <person name="Zwiers L.-H."/>
            <person name="Turgeon B."/>
            <person name="Goodwin S."/>
            <person name="Spatafora J."/>
            <person name="Crous P."/>
            <person name="Grigoriev I."/>
        </authorList>
    </citation>
    <scope>NUCLEOTIDE SEQUENCE</scope>
    <source>
        <strain evidence="11">CBS 130266</strain>
    </source>
</reference>
<evidence type="ECO:0000313" key="11">
    <source>
        <dbReference type="EMBL" id="KAF2430046.1"/>
    </source>
</evidence>
<evidence type="ECO:0000256" key="5">
    <source>
        <dbReference type="ARBA" id="ARBA00022603"/>
    </source>
</evidence>
<dbReference type="GO" id="GO:0018064">
    <property type="term" value="F:protein-L-histidine N-tele-methyltransferase activity"/>
    <property type="evidence" value="ECO:0007669"/>
    <property type="project" value="UniProtKB-EC"/>
</dbReference>
<dbReference type="OrthoDB" id="1723750at2759"/>
<evidence type="ECO:0000256" key="7">
    <source>
        <dbReference type="ARBA" id="ARBA00022691"/>
    </source>
</evidence>
<dbReference type="Gene3D" id="3.40.50.150">
    <property type="entry name" value="Vaccinia Virus protein VP39"/>
    <property type="match status" value="1"/>
</dbReference>
<comment type="caution">
    <text evidence="11">The sequence shown here is derived from an EMBL/GenBank/DDBJ whole genome shotgun (WGS) entry which is preliminary data.</text>
</comment>
<dbReference type="EMBL" id="MU007042">
    <property type="protein sequence ID" value="KAF2430046.1"/>
    <property type="molecule type" value="Genomic_DNA"/>
</dbReference>
<keyword evidence="4" id="KW-0963">Cytoplasm</keyword>
<name>A0A9P4NRP4_9PEZI</name>
<evidence type="ECO:0000256" key="1">
    <source>
        <dbReference type="ARBA" id="ARBA00004123"/>
    </source>
</evidence>
<dbReference type="GO" id="GO:0032259">
    <property type="term" value="P:methylation"/>
    <property type="evidence" value="ECO:0007669"/>
    <property type="project" value="UniProtKB-KW"/>
</dbReference>
<comment type="similarity">
    <text evidence="9">Belongs to the methyltransferase superfamily. METTL18 family.</text>
</comment>
<dbReference type="GO" id="GO:0005737">
    <property type="term" value="C:cytoplasm"/>
    <property type="evidence" value="ECO:0007669"/>
    <property type="project" value="UniProtKB-SubCell"/>
</dbReference>
<keyword evidence="5" id="KW-0489">Methyltransferase</keyword>
<dbReference type="InterPro" id="IPR019410">
    <property type="entry name" value="Methyltransf_16"/>
</dbReference>
<dbReference type="PANTHER" id="PTHR14614">
    <property type="entry name" value="HEPATOCELLULAR CARCINOMA-ASSOCIATED ANTIGEN"/>
    <property type="match status" value="1"/>
</dbReference>